<dbReference type="GO" id="GO:0005737">
    <property type="term" value="C:cytoplasm"/>
    <property type="evidence" value="ECO:0000318"/>
    <property type="project" value="GO_Central"/>
</dbReference>
<evidence type="ECO:0000313" key="2">
    <source>
        <dbReference type="EnsemblPlants" id="Solyc01g014790.2.1.1"/>
    </source>
</evidence>
<dbReference type="EnsemblPlants" id="Solyc01g014790.2.1">
    <property type="protein sequence ID" value="Solyc01g014790.2.1.1"/>
    <property type="gene ID" value="Solyc01g014790.2"/>
</dbReference>
<dbReference type="PANTHER" id="PTHR14950">
    <property type="entry name" value="DICER-RELATED"/>
    <property type="match status" value="1"/>
</dbReference>
<protein>
    <submittedName>
        <fullName evidence="2">Uncharacterized protein</fullName>
    </submittedName>
</protein>
<reference evidence="2" key="1">
    <citation type="journal article" date="2012" name="Nature">
        <title>The tomato genome sequence provides insights into fleshy fruit evolution.</title>
        <authorList>
            <consortium name="Tomato Genome Consortium"/>
        </authorList>
    </citation>
    <scope>NUCLEOTIDE SEQUENCE [LARGE SCALE GENOMIC DNA]</scope>
    <source>
        <strain evidence="2">cv. Heinz 1706</strain>
    </source>
</reference>
<proteinExistence type="predicted"/>
<dbReference type="PANTHER" id="PTHR14950:SF70">
    <property type="entry name" value="ENDORIBONUCLEASE DICER HOMOLOG 2"/>
    <property type="match status" value="1"/>
</dbReference>
<dbReference type="STRING" id="4081.A0A3Q7EC28"/>
<dbReference type="AlphaFoldDB" id="A0A3Q7EC28"/>
<dbReference type="GO" id="GO:0005634">
    <property type="term" value="C:nucleus"/>
    <property type="evidence" value="ECO:0000318"/>
    <property type="project" value="GO_Central"/>
</dbReference>
<sequence>MSRLITYLRSTFVNYDCYAQSAVKANLHEHILHASLDLQRLCCTFEDFEKLDLVSTFRGESGTTFPKVLGDYFESLARERSLLILTPKIPHFVSIRALLEWLIRPRPIKLYPTRLLSELCVTKKIMGQE</sequence>
<dbReference type="PaxDb" id="4081-Solyc01g014790.1.1"/>
<dbReference type="InParanoid" id="A0A3Q7EC28"/>
<accession>A0A3Q7EC28</accession>
<dbReference type="Proteomes" id="UP000004994">
    <property type="component" value="Chromosome 1"/>
</dbReference>
<dbReference type="GO" id="GO:0030422">
    <property type="term" value="P:siRNA processing"/>
    <property type="evidence" value="ECO:0000318"/>
    <property type="project" value="GO_Central"/>
</dbReference>
<dbReference type="GO" id="GO:0004525">
    <property type="term" value="F:ribonuclease III activity"/>
    <property type="evidence" value="ECO:0000318"/>
    <property type="project" value="GO_Central"/>
</dbReference>
<name>A0A3Q7EC28_SOLLC</name>
<dbReference type="Gramene" id="Solyc01g014790.2.1">
    <property type="protein sequence ID" value="Solyc01g014790.2.1.1"/>
    <property type="gene ID" value="Solyc01g014790.2"/>
</dbReference>
<organism evidence="2">
    <name type="scientific">Solanum lycopersicum</name>
    <name type="common">Tomato</name>
    <name type="synonym">Lycopersicon esculentum</name>
    <dbReference type="NCBI Taxonomy" id="4081"/>
    <lineage>
        <taxon>Eukaryota</taxon>
        <taxon>Viridiplantae</taxon>
        <taxon>Streptophyta</taxon>
        <taxon>Embryophyta</taxon>
        <taxon>Tracheophyta</taxon>
        <taxon>Spermatophyta</taxon>
        <taxon>Magnoliopsida</taxon>
        <taxon>eudicotyledons</taxon>
        <taxon>Gunneridae</taxon>
        <taxon>Pentapetalae</taxon>
        <taxon>asterids</taxon>
        <taxon>lamiids</taxon>
        <taxon>Solanales</taxon>
        <taxon>Solanaceae</taxon>
        <taxon>Solanoideae</taxon>
        <taxon>Solaneae</taxon>
        <taxon>Solanum</taxon>
        <taxon>Solanum subgen. Lycopersicon</taxon>
    </lineage>
</organism>
<keyword evidence="1" id="KW-0378">Hydrolase</keyword>
<evidence type="ECO:0000256" key="1">
    <source>
        <dbReference type="ARBA" id="ARBA00022801"/>
    </source>
</evidence>
<evidence type="ECO:0000313" key="3">
    <source>
        <dbReference type="Proteomes" id="UP000004994"/>
    </source>
</evidence>
<dbReference type="GO" id="GO:0003723">
    <property type="term" value="F:RNA binding"/>
    <property type="evidence" value="ECO:0000318"/>
    <property type="project" value="GO_Central"/>
</dbReference>
<reference evidence="2" key="2">
    <citation type="submission" date="2019-01" db="UniProtKB">
        <authorList>
            <consortium name="EnsemblPlants"/>
        </authorList>
    </citation>
    <scope>IDENTIFICATION</scope>
    <source>
        <strain evidence="2">cv. Heinz 1706</strain>
    </source>
</reference>
<keyword evidence="3" id="KW-1185">Reference proteome</keyword>